<feature type="domain" description="Protein kinase" evidence="2">
    <location>
        <begin position="13"/>
        <end position="306"/>
    </location>
</feature>
<keyword evidence="4" id="KW-1185">Reference proteome</keyword>
<gene>
    <name evidence="3" type="ORF">Mic7113_2457</name>
</gene>
<dbReference type="KEGG" id="mic:Mic7113_2457"/>
<dbReference type="Pfam" id="PF00069">
    <property type="entry name" value="Pkinase"/>
    <property type="match status" value="1"/>
</dbReference>
<evidence type="ECO:0000313" key="3">
    <source>
        <dbReference type="EMBL" id="AFZ18259.1"/>
    </source>
</evidence>
<organism evidence="3 4">
    <name type="scientific">Allocoleopsis franciscana PCC 7113</name>
    <dbReference type="NCBI Taxonomy" id="1173027"/>
    <lineage>
        <taxon>Bacteria</taxon>
        <taxon>Bacillati</taxon>
        <taxon>Cyanobacteriota</taxon>
        <taxon>Cyanophyceae</taxon>
        <taxon>Coleofasciculales</taxon>
        <taxon>Coleofasciculaceae</taxon>
        <taxon>Allocoleopsis</taxon>
        <taxon>Allocoleopsis franciscana</taxon>
    </lineage>
</organism>
<dbReference type="eggNOG" id="COG4248">
    <property type="taxonomic scope" value="Bacteria"/>
</dbReference>
<dbReference type="GO" id="GO:0005524">
    <property type="term" value="F:ATP binding"/>
    <property type="evidence" value="ECO:0007669"/>
    <property type="project" value="InterPro"/>
</dbReference>
<dbReference type="STRING" id="1173027.Mic7113_2457"/>
<dbReference type="InterPro" id="IPR000719">
    <property type="entry name" value="Prot_kinase_dom"/>
</dbReference>
<dbReference type="SUPFAM" id="SSF56112">
    <property type="entry name" value="Protein kinase-like (PK-like)"/>
    <property type="match status" value="1"/>
</dbReference>
<dbReference type="OrthoDB" id="5782056at2"/>
<proteinExistence type="predicted"/>
<accession>K9WES1</accession>
<dbReference type="GO" id="GO:0004672">
    <property type="term" value="F:protein kinase activity"/>
    <property type="evidence" value="ECO:0007669"/>
    <property type="project" value="InterPro"/>
</dbReference>
<dbReference type="Gene3D" id="1.10.510.10">
    <property type="entry name" value="Transferase(Phosphotransferase) domain 1"/>
    <property type="match status" value="1"/>
</dbReference>
<dbReference type="PROSITE" id="PS50011">
    <property type="entry name" value="PROTEIN_KINASE_DOM"/>
    <property type="match status" value="1"/>
</dbReference>
<dbReference type="InterPro" id="IPR011009">
    <property type="entry name" value="Kinase-like_dom_sf"/>
</dbReference>
<dbReference type="RefSeq" id="WP_015182408.1">
    <property type="nucleotide sequence ID" value="NC_019738.1"/>
</dbReference>
<dbReference type="EMBL" id="CP003630">
    <property type="protein sequence ID" value="AFZ18259.1"/>
    <property type="molecule type" value="Genomic_DNA"/>
</dbReference>
<dbReference type="PATRIC" id="fig|1173027.3.peg.2689"/>
<sequence length="509" mass="56875">MRILTCVSTGNPICLTKQIASSGEGAVWQTERSGYLAKLYHSFEDERIEKLKVMVAHPPKDPNAHLNHVSLAWPEELLKDRNGTILGFLMPAIAGAKELLDVYSSKRRQQLKLEVDWKFLHITALNIASIIEAIHAEGYVLGDIKPQNILVNNRALPSIIDTDSFQVYHPHKSQVYRCLVGSEGFTPVELLGKDFRTTNQAEIHDSFRLAVIIHLLLFGDKPFKGKWIGTGDSPDPTELLRRGFWPYASNSLIKPGPFTIPLEIVHPEIQRCFLRCFNEGHTNPSLRPTAREWRKALSVAVEHLTICGRVDSHYYSTIYGKCYWCDRKLDKGLDIFASPIPKIQPPSALPRTPPPKPVYPATSTHPGVTVAPVITQPKKVSSSKFAQSSVGLAPFFTPPKKVSSSKFPQRTVTSIPSKTRAIIGWTTGTGLATGGILWLIRTFLGDSSETFKDWVVSYPPEVMQFPFIRIPPENLLDVIQPVQWLSGGVGTFIVGFMMGFVIITMRCRR</sequence>
<keyword evidence="1" id="KW-0812">Transmembrane</keyword>
<evidence type="ECO:0000256" key="1">
    <source>
        <dbReference type="SAM" id="Phobius"/>
    </source>
</evidence>
<keyword evidence="1" id="KW-0472">Membrane</keyword>
<keyword evidence="1" id="KW-1133">Transmembrane helix</keyword>
<dbReference type="HOGENOM" id="CLU_535084_0_0_3"/>
<dbReference type="AlphaFoldDB" id="K9WES1"/>
<evidence type="ECO:0000259" key="2">
    <source>
        <dbReference type="PROSITE" id="PS50011"/>
    </source>
</evidence>
<reference evidence="3 4" key="1">
    <citation type="submission" date="2012-06" db="EMBL/GenBank/DDBJ databases">
        <title>Finished chromosome of genome of Microcoleus sp. PCC 7113.</title>
        <authorList>
            <consortium name="US DOE Joint Genome Institute"/>
            <person name="Gugger M."/>
            <person name="Coursin T."/>
            <person name="Rippka R."/>
            <person name="Tandeau De Marsac N."/>
            <person name="Huntemann M."/>
            <person name="Wei C.-L."/>
            <person name="Han J."/>
            <person name="Detter J.C."/>
            <person name="Han C."/>
            <person name="Tapia R."/>
            <person name="Chen A."/>
            <person name="Kyrpides N."/>
            <person name="Mavromatis K."/>
            <person name="Markowitz V."/>
            <person name="Szeto E."/>
            <person name="Ivanova N."/>
            <person name="Pagani I."/>
            <person name="Pati A."/>
            <person name="Goodwin L."/>
            <person name="Nordberg H.P."/>
            <person name="Cantor M.N."/>
            <person name="Hua S.X."/>
            <person name="Woyke T."/>
            <person name="Kerfeld C.A."/>
        </authorList>
    </citation>
    <scope>NUCLEOTIDE SEQUENCE [LARGE SCALE GENOMIC DNA]</scope>
    <source>
        <strain evidence="3 4">PCC 7113</strain>
    </source>
</reference>
<dbReference type="Proteomes" id="UP000010471">
    <property type="component" value="Chromosome"/>
</dbReference>
<name>K9WES1_9CYAN</name>
<feature type="transmembrane region" description="Helical" evidence="1">
    <location>
        <begin position="484"/>
        <end position="503"/>
    </location>
</feature>
<evidence type="ECO:0000313" key="4">
    <source>
        <dbReference type="Proteomes" id="UP000010471"/>
    </source>
</evidence>
<protein>
    <recommendedName>
        <fullName evidence="2">Protein kinase domain-containing protein</fullName>
    </recommendedName>
</protein>